<dbReference type="PROSITE" id="PS50801">
    <property type="entry name" value="STAS"/>
    <property type="match status" value="1"/>
</dbReference>
<dbReference type="GO" id="GO:0043856">
    <property type="term" value="F:anti-sigma factor antagonist activity"/>
    <property type="evidence" value="ECO:0007669"/>
    <property type="project" value="InterPro"/>
</dbReference>
<dbReference type="RefSeq" id="WP_184794619.1">
    <property type="nucleotide sequence ID" value="NZ_JACHMY010000001.1"/>
</dbReference>
<dbReference type="EMBL" id="JACHMY010000001">
    <property type="protein sequence ID" value="MBB5834911.1"/>
    <property type="molecule type" value="Genomic_DNA"/>
</dbReference>
<keyword evidence="5" id="KW-1185">Reference proteome</keyword>
<proteinExistence type="inferred from homology"/>
<dbReference type="SUPFAM" id="SSF52091">
    <property type="entry name" value="SpoIIaa-like"/>
    <property type="match status" value="1"/>
</dbReference>
<sequence length="112" mass="11363">MSDSQLLTVTTDDRGTDVVATVAGELDFGTTGLLIDAGGPVVAAGRALVLDLSGLAFCDSSGLGALVQLHHSAVAAGGSLTLAALRPRVDSVIRVTMLHRLLTVVDQVPARS</sequence>
<evidence type="ECO:0000259" key="3">
    <source>
        <dbReference type="PROSITE" id="PS50801"/>
    </source>
</evidence>
<organism evidence="4 5">
    <name type="scientific">Kribbella italica</name>
    <dbReference type="NCBI Taxonomy" id="1540520"/>
    <lineage>
        <taxon>Bacteria</taxon>
        <taxon>Bacillati</taxon>
        <taxon>Actinomycetota</taxon>
        <taxon>Actinomycetes</taxon>
        <taxon>Propionibacteriales</taxon>
        <taxon>Kribbellaceae</taxon>
        <taxon>Kribbella</taxon>
    </lineage>
</organism>
<evidence type="ECO:0000256" key="1">
    <source>
        <dbReference type="ARBA" id="ARBA00009013"/>
    </source>
</evidence>
<comment type="similarity">
    <text evidence="1 2">Belongs to the anti-sigma-factor antagonist family.</text>
</comment>
<dbReference type="NCBIfam" id="TIGR00377">
    <property type="entry name" value="ant_ant_sig"/>
    <property type="match status" value="1"/>
</dbReference>
<evidence type="ECO:0000313" key="4">
    <source>
        <dbReference type="EMBL" id="MBB5834911.1"/>
    </source>
</evidence>
<name>A0A7W9J3D2_9ACTN</name>
<reference evidence="4 5" key="1">
    <citation type="submission" date="2020-08" db="EMBL/GenBank/DDBJ databases">
        <title>Sequencing the genomes of 1000 actinobacteria strains.</title>
        <authorList>
            <person name="Klenk H.-P."/>
        </authorList>
    </citation>
    <scope>NUCLEOTIDE SEQUENCE [LARGE SCALE GENOMIC DNA]</scope>
    <source>
        <strain evidence="4 5">DSM 28967</strain>
    </source>
</reference>
<dbReference type="Gene3D" id="3.30.750.24">
    <property type="entry name" value="STAS domain"/>
    <property type="match status" value="1"/>
</dbReference>
<gene>
    <name evidence="4" type="ORF">HDA39_001645</name>
</gene>
<dbReference type="PANTHER" id="PTHR33495:SF2">
    <property type="entry name" value="ANTI-SIGMA FACTOR ANTAGONIST TM_1081-RELATED"/>
    <property type="match status" value="1"/>
</dbReference>
<dbReference type="PANTHER" id="PTHR33495">
    <property type="entry name" value="ANTI-SIGMA FACTOR ANTAGONIST TM_1081-RELATED-RELATED"/>
    <property type="match status" value="1"/>
</dbReference>
<feature type="domain" description="STAS" evidence="3">
    <location>
        <begin position="7"/>
        <end position="112"/>
    </location>
</feature>
<dbReference type="InterPro" id="IPR002645">
    <property type="entry name" value="STAS_dom"/>
</dbReference>
<dbReference type="Proteomes" id="UP000549971">
    <property type="component" value="Unassembled WGS sequence"/>
</dbReference>
<dbReference type="InterPro" id="IPR036513">
    <property type="entry name" value="STAS_dom_sf"/>
</dbReference>
<dbReference type="AlphaFoldDB" id="A0A7W9J3D2"/>
<comment type="caution">
    <text evidence="4">The sequence shown here is derived from an EMBL/GenBank/DDBJ whole genome shotgun (WGS) entry which is preliminary data.</text>
</comment>
<protein>
    <recommendedName>
        <fullName evidence="2">Anti-sigma factor antagonist</fullName>
    </recommendedName>
</protein>
<dbReference type="Pfam" id="PF01740">
    <property type="entry name" value="STAS"/>
    <property type="match status" value="1"/>
</dbReference>
<evidence type="ECO:0000313" key="5">
    <source>
        <dbReference type="Proteomes" id="UP000549971"/>
    </source>
</evidence>
<evidence type="ECO:0000256" key="2">
    <source>
        <dbReference type="RuleBase" id="RU003749"/>
    </source>
</evidence>
<dbReference type="InterPro" id="IPR003658">
    <property type="entry name" value="Anti-sigma_ant"/>
</dbReference>
<accession>A0A7W9J3D2</accession>
<dbReference type="CDD" id="cd07043">
    <property type="entry name" value="STAS_anti-anti-sigma_factors"/>
    <property type="match status" value="1"/>
</dbReference>